<dbReference type="GO" id="GO:0030042">
    <property type="term" value="P:actin filament depolymerization"/>
    <property type="evidence" value="ECO:0007669"/>
    <property type="project" value="TreeGrafter"/>
</dbReference>
<gene>
    <name evidence="5" type="primary">AIP1</name>
    <name evidence="5" type="ORF">IWW36_001254</name>
</gene>
<dbReference type="InterPro" id="IPR020472">
    <property type="entry name" value="WD40_PAC1"/>
</dbReference>
<evidence type="ECO:0000256" key="2">
    <source>
        <dbReference type="ARBA" id="ARBA00022737"/>
    </source>
</evidence>
<feature type="repeat" description="WD" evidence="3">
    <location>
        <begin position="54"/>
        <end position="95"/>
    </location>
</feature>
<dbReference type="Proteomes" id="UP001139887">
    <property type="component" value="Unassembled WGS sequence"/>
</dbReference>
<keyword evidence="2" id="KW-0677">Repeat</keyword>
<dbReference type="PROSITE" id="PS50294">
    <property type="entry name" value="WD_REPEATS_REGION"/>
    <property type="match status" value="6"/>
</dbReference>
<dbReference type="AlphaFoldDB" id="A0A9W8M0I8"/>
<feature type="region of interest" description="Disordered" evidence="4">
    <location>
        <begin position="1"/>
        <end position="26"/>
    </location>
</feature>
<keyword evidence="6" id="KW-1185">Reference proteome</keyword>
<evidence type="ECO:0000256" key="3">
    <source>
        <dbReference type="PROSITE-ProRule" id="PRU00221"/>
    </source>
</evidence>
<dbReference type="InterPro" id="IPR019775">
    <property type="entry name" value="WD40_repeat_CS"/>
</dbReference>
<dbReference type="GO" id="GO:0030864">
    <property type="term" value="C:cortical actin cytoskeleton"/>
    <property type="evidence" value="ECO:0007669"/>
    <property type="project" value="TreeGrafter"/>
</dbReference>
<feature type="repeat" description="WD" evidence="3">
    <location>
        <begin position="564"/>
        <end position="598"/>
    </location>
</feature>
<comment type="caution">
    <text evidence="5">The sequence shown here is derived from an EMBL/GenBank/DDBJ whole genome shotgun (WGS) entry which is preliminary data.</text>
</comment>
<dbReference type="GO" id="GO:0051015">
    <property type="term" value="F:actin filament binding"/>
    <property type="evidence" value="ECO:0007669"/>
    <property type="project" value="TreeGrafter"/>
</dbReference>
<dbReference type="PANTHER" id="PTHR19856:SF0">
    <property type="entry name" value="WD REPEAT-CONTAINING PROTEIN 1"/>
    <property type="match status" value="1"/>
</dbReference>
<dbReference type="PRINTS" id="PR00320">
    <property type="entry name" value="GPROTEINBRPT"/>
</dbReference>
<name>A0A9W8M0I8_9FUNG</name>
<dbReference type="SUPFAM" id="SSF50998">
    <property type="entry name" value="Quinoprotein alcohol dehydrogenase-like"/>
    <property type="match status" value="1"/>
</dbReference>
<feature type="repeat" description="WD" evidence="3">
    <location>
        <begin position="317"/>
        <end position="350"/>
    </location>
</feature>
<feature type="repeat" description="WD" evidence="3">
    <location>
        <begin position="232"/>
        <end position="273"/>
    </location>
</feature>
<evidence type="ECO:0000256" key="4">
    <source>
        <dbReference type="SAM" id="MobiDB-lite"/>
    </source>
</evidence>
<dbReference type="SMART" id="SM00320">
    <property type="entry name" value="WD40"/>
    <property type="match status" value="11"/>
</dbReference>
<feature type="repeat" description="WD" evidence="3">
    <location>
        <begin position="185"/>
        <end position="226"/>
    </location>
</feature>
<dbReference type="PANTHER" id="PTHR19856">
    <property type="entry name" value="WD-REPEATCONTAINING PROTEIN WDR1"/>
    <property type="match status" value="1"/>
</dbReference>
<reference evidence="5" key="1">
    <citation type="submission" date="2022-07" db="EMBL/GenBank/DDBJ databases">
        <title>Phylogenomic reconstructions and comparative analyses of Kickxellomycotina fungi.</title>
        <authorList>
            <person name="Reynolds N.K."/>
            <person name="Stajich J.E."/>
            <person name="Barry K."/>
            <person name="Grigoriev I.V."/>
            <person name="Crous P."/>
            <person name="Smith M.E."/>
        </authorList>
    </citation>
    <scope>NUCLEOTIDE SEQUENCE</scope>
    <source>
        <strain evidence="5">NRRL 1566</strain>
    </source>
</reference>
<proteinExistence type="predicted"/>
<dbReference type="OrthoDB" id="2306at2759"/>
<dbReference type="Gene3D" id="2.130.10.10">
    <property type="entry name" value="YVTN repeat-like/Quinoprotein amine dehydrogenase"/>
    <property type="match status" value="2"/>
</dbReference>
<dbReference type="PROSITE" id="PS00678">
    <property type="entry name" value="WD_REPEATS_1"/>
    <property type="match status" value="2"/>
</dbReference>
<dbReference type="PROSITE" id="PS50082">
    <property type="entry name" value="WD_REPEATS_2"/>
    <property type="match status" value="6"/>
</dbReference>
<feature type="repeat" description="WD" evidence="3">
    <location>
        <begin position="521"/>
        <end position="562"/>
    </location>
</feature>
<dbReference type="EMBL" id="JANBUW010000015">
    <property type="protein sequence ID" value="KAJ2851233.1"/>
    <property type="molecule type" value="Genomic_DNA"/>
</dbReference>
<evidence type="ECO:0000313" key="5">
    <source>
        <dbReference type="EMBL" id="KAJ2851233.1"/>
    </source>
</evidence>
<dbReference type="FunFam" id="2.130.10.10:FF:000102">
    <property type="entry name" value="Actin-interacting protein 1"/>
    <property type="match status" value="1"/>
</dbReference>
<dbReference type="InterPro" id="IPR015943">
    <property type="entry name" value="WD40/YVTN_repeat-like_dom_sf"/>
</dbReference>
<dbReference type="InterPro" id="IPR011047">
    <property type="entry name" value="Quinoprotein_ADH-like_sf"/>
</dbReference>
<sequence length="598" mass="64090">MSFEQKEYFAPLPSTERGRPTRLSADPSGENIVYASGSSIVVRNLANPEKAWEYTGHSATPTVARFSPSGYYVASGDSTGKVRVWDVMNPEHILKGEFQPISGRINDIAWDHESKRIMAVGDGKGGYGHVFTYDTGNSVGTVMGHSKVANACTMRQKRPFRAVTCSDDRTAVFFHGAPYKMVTALHEHSGFVQDVRYSPDDARFVTVSADRKIFVYDGQTGELQFELGKEQADGHTGAIYAVAWTGDSKRIVTASGDGTCKVWDVELNQLVKTIIVGKGVEHQQVGIVIAGEYIVSLSLSGTLNYLQMDADEPVRVVKGHQKAITATALTPAHKLYTASYDGRLCLWDMQGPGEAEQCTGPTGDARVESTVTLQDQRIAIGSLDDTLRFVDGDKVCEAVGLGAAPRSLANVQDAIIAVLQNDSVVIVRDRQASPITIDGTARAVAAASNGTVALGMSDGSVRLYSLEGTKLSLEREMSTKHAREVTALAFSPDGALLASADAMGKVILSQVGTGETVTTRWNTHTARVYSLAWSPDASHAASASLDGSVIVWSVETPQRRALIKHAHRGGAASVNFLDNETVVSAGADAGVKVWKFAF</sequence>
<dbReference type="InterPro" id="IPR001680">
    <property type="entry name" value="WD40_rpt"/>
</dbReference>
<organism evidence="5 6">
    <name type="scientific">Coemansia brasiliensis</name>
    <dbReference type="NCBI Taxonomy" id="2650707"/>
    <lineage>
        <taxon>Eukaryota</taxon>
        <taxon>Fungi</taxon>
        <taxon>Fungi incertae sedis</taxon>
        <taxon>Zoopagomycota</taxon>
        <taxon>Kickxellomycotina</taxon>
        <taxon>Kickxellomycetes</taxon>
        <taxon>Kickxellales</taxon>
        <taxon>Kickxellaceae</taxon>
        <taxon>Coemansia</taxon>
    </lineage>
</organism>
<accession>A0A9W8M0I8</accession>
<keyword evidence="1 3" id="KW-0853">WD repeat</keyword>
<protein>
    <submittedName>
        <fullName evidence="5">WD40 repeat-like protein</fullName>
    </submittedName>
</protein>
<evidence type="ECO:0000256" key="1">
    <source>
        <dbReference type="ARBA" id="ARBA00022574"/>
    </source>
</evidence>
<dbReference type="Pfam" id="PF00400">
    <property type="entry name" value="WD40"/>
    <property type="match status" value="6"/>
</dbReference>
<evidence type="ECO:0000313" key="6">
    <source>
        <dbReference type="Proteomes" id="UP001139887"/>
    </source>
</evidence>
<dbReference type="CDD" id="cd00200">
    <property type="entry name" value="WD40"/>
    <property type="match status" value="2"/>
</dbReference>